<dbReference type="Pfam" id="PF12385">
    <property type="entry name" value="Peptidase_C70"/>
    <property type="match status" value="1"/>
</dbReference>
<name>A0A919B9K4_9ACTN</name>
<accession>A0A919B9K4</accession>
<dbReference type="InterPro" id="IPR022118">
    <property type="entry name" value="Peptidase_C70_AvrRpt2"/>
</dbReference>
<gene>
    <name evidence="2" type="ORF">GCM10010218_56120</name>
</gene>
<keyword evidence="3" id="KW-1185">Reference proteome</keyword>
<feature type="signal peptide" evidence="1">
    <location>
        <begin position="1"/>
        <end position="41"/>
    </location>
</feature>
<keyword evidence="1" id="KW-0732">Signal</keyword>
<protein>
    <recommendedName>
        <fullName evidence="4">Papain like cysteine protease AvrRpt2</fullName>
    </recommendedName>
</protein>
<evidence type="ECO:0000313" key="2">
    <source>
        <dbReference type="EMBL" id="GHF67413.1"/>
    </source>
</evidence>
<reference evidence="2" key="2">
    <citation type="submission" date="2020-09" db="EMBL/GenBank/DDBJ databases">
        <authorList>
            <person name="Sun Q."/>
            <person name="Ohkuma M."/>
        </authorList>
    </citation>
    <scope>NUCLEOTIDE SEQUENCE</scope>
    <source>
        <strain evidence="2">JCM 4059</strain>
    </source>
</reference>
<dbReference type="Gene3D" id="3.90.70.10">
    <property type="entry name" value="Cysteine proteinases"/>
    <property type="match status" value="1"/>
</dbReference>
<dbReference type="Proteomes" id="UP000638313">
    <property type="component" value="Unassembled WGS sequence"/>
</dbReference>
<evidence type="ECO:0008006" key="4">
    <source>
        <dbReference type="Google" id="ProtNLM"/>
    </source>
</evidence>
<comment type="caution">
    <text evidence="2">The sequence shown here is derived from an EMBL/GenBank/DDBJ whole genome shotgun (WGS) entry which is preliminary data.</text>
</comment>
<sequence length="286" mass="31199">MHKLRIRRKVRGTARGRTVRSAVVAALSGGLLLAFGPQAQAAVTGTVTGGQGNFSTVNQRALPSLSANVTGTSPVGDHIPMVCRTTGDVVENNSRWIWSGAYYIADAFVREDTGGLPVCTTTRPSGWTALNIGMQKQVRDQWCWDASGLTIANYWGYTQYNQYDFCRLAAQGNSGLDCNNRPATLGDMANGLRNMGFRNSGTDLWRNASFGETQNEIANGRPFAVRIGWTSGGGHMNVIYGYDSSSNMVAVGDPWPSTQTYTWWNYSTYTGNSSFRWTHSRIGIHG</sequence>
<evidence type="ECO:0000313" key="3">
    <source>
        <dbReference type="Proteomes" id="UP000638313"/>
    </source>
</evidence>
<evidence type="ECO:0000256" key="1">
    <source>
        <dbReference type="SAM" id="SignalP"/>
    </source>
</evidence>
<dbReference type="EMBL" id="BNBD01000016">
    <property type="protein sequence ID" value="GHF67413.1"/>
    <property type="molecule type" value="Genomic_DNA"/>
</dbReference>
<feature type="chain" id="PRO_5036791038" description="Papain like cysteine protease AvrRpt2" evidence="1">
    <location>
        <begin position="42"/>
        <end position="286"/>
    </location>
</feature>
<dbReference type="RefSeq" id="WP_229891610.1">
    <property type="nucleotide sequence ID" value="NZ_BNBD01000016.1"/>
</dbReference>
<proteinExistence type="predicted"/>
<organism evidence="2 3">
    <name type="scientific">Streptomyces mashuensis</name>
    <dbReference type="NCBI Taxonomy" id="33904"/>
    <lineage>
        <taxon>Bacteria</taxon>
        <taxon>Bacillati</taxon>
        <taxon>Actinomycetota</taxon>
        <taxon>Actinomycetes</taxon>
        <taxon>Kitasatosporales</taxon>
        <taxon>Streptomycetaceae</taxon>
        <taxon>Streptomyces</taxon>
    </lineage>
</organism>
<dbReference type="AlphaFoldDB" id="A0A919B9K4"/>
<reference evidence="2" key="1">
    <citation type="journal article" date="2014" name="Int. J. Syst. Evol. Microbiol.">
        <title>Complete genome sequence of Corynebacterium casei LMG S-19264T (=DSM 44701T), isolated from a smear-ripened cheese.</title>
        <authorList>
            <consortium name="US DOE Joint Genome Institute (JGI-PGF)"/>
            <person name="Walter F."/>
            <person name="Albersmeier A."/>
            <person name="Kalinowski J."/>
            <person name="Ruckert C."/>
        </authorList>
    </citation>
    <scope>NUCLEOTIDE SEQUENCE</scope>
    <source>
        <strain evidence="2">JCM 4059</strain>
    </source>
</reference>